<feature type="compositionally biased region" description="Basic and acidic residues" evidence="1">
    <location>
        <begin position="193"/>
        <end position="205"/>
    </location>
</feature>
<dbReference type="Proteomes" id="UP000614601">
    <property type="component" value="Unassembled WGS sequence"/>
</dbReference>
<evidence type="ECO:0000256" key="1">
    <source>
        <dbReference type="SAM" id="MobiDB-lite"/>
    </source>
</evidence>
<feature type="compositionally biased region" description="Polar residues" evidence="1">
    <location>
        <begin position="171"/>
        <end position="188"/>
    </location>
</feature>
<feature type="region of interest" description="Disordered" evidence="1">
    <location>
        <begin position="1"/>
        <end position="26"/>
    </location>
</feature>
<reference evidence="2" key="1">
    <citation type="submission" date="2020-09" db="EMBL/GenBank/DDBJ databases">
        <authorList>
            <person name="Kikuchi T."/>
        </authorList>
    </citation>
    <scope>NUCLEOTIDE SEQUENCE</scope>
    <source>
        <strain evidence="2">SH1</strain>
    </source>
</reference>
<proteinExistence type="predicted"/>
<dbReference type="EMBL" id="CAJFDH010000005">
    <property type="protein sequence ID" value="CAD5223447.1"/>
    <property type="molecule type" value="Genomic_DNA"/>
</dbReference>
<dbReference type="EMBL" id="CAJFCW020000005">
    <property type="protein sequence ID" value="CAG9117891.1"/>
    <property type="molecule type" value="Genomic_DNA"/>
</dbReference>
<organism evidence="2 3">
    <name type="scientific">Bursaphelenchus okinawaensis</name>
    <dbReference type="NCBI Taxonomy" id="465554"/>
    <lineage>
        <taxon>Eukaryota</taxon>
        <taxon>Metazoa</taxon>
        <taxon>Ecdysozoa</taxon>
        <taxon>Nematoda</taxon>
        <taxon>Chromadorea</taxon>
        <taxon>Rhabditida</taxon>
        <taxon>Tylenchina</taxon>
        <taxon>Tylenchomorpha</taxon>
        <taxon>Aphelenchoidea</taxon>
        <taxon>Aphelenchoididae</taxon>
        <taxon>Bursaphelenchus</taxon>
    </lineage>
</organism>
<name>A0A811L5Q1_9BILA</name>
<feature type="region of interest" description="Disordered" evidence="1">
    <location>
        <begin position="171"/>
        <end position="205"/>
    </location>
</feature>
<feature type="compositionally biased region" description="Low complexity" evidence="1">
    <location>
        <begin position="9"/>
        <end position="26"/>
    </location>
</feature>
<keyword evidence="3" id="KW-1185">Reference proteome</keyword>
<protein>
    <submittedName>
        <fullName evidence="2">Uncharacterized protein</fullName>
    </submittedName>
</protein>
<sequence>MDTKRPLPSGSSSSSTANSSSSTADSLFTIEAPLPATELTATSPSDSDKLRTAIQNVVNANKSRADALTQVFRLSSELRRNVDNNVKWCMIETMEIFRSYVPEEVFNIMAESCPELKPDVSERNCVIFNAKRRKFEFISVDPRALPTTISLNRPKIKVVNQKKLACISPTSSLNQDKNENWKPSTSDSCGYKEAQKDDDLEKADENTNEVIEVNIIKQKLAQLDTKKDKVEQMDPQAERKITVKKVFLQKAGIYNKKAIYNDKKRKVKDNYGDDKNKDKDKYGDNKHKDENKDGQKDEYKGNSDDDDDDIQVVKEVEYSGSDLSSMPRVKFINKAQKEEKKQQEEHKVEDEVKGLRSFLFRPVVKANCVSSANDEKQPTLVNHVVRQYNRRCARGRARKLPIGDNGNFHENKDENRLVEGAPKFGIMEMQPTIQPVNILVRSVCKPERSVDKVQQSVEKPQKTVDKPLQPVEKTVFATTRKRRRRSVEMPKPTMVVLPKIGCFNLSNGDQDEVSTIDYFEEMEEEEEVEIDRYPDVPSSLKAIMNSIKSPEKVKK</sequence>
<accession>A0A811L5Q1</accession>
<dbReference type="AlphaFoldDB" id="A0A811L5Q1"/>
<feature type="region of interest" description="Disordered" evidence="1">
    <location>
        <begin position="267"/>
        <end position="311"/>
    </location>
</feature>
<gene>
    <name evidence="2" type="ORF">BOKJ2_LOCUS10217</name>
</gene>
<feature type="compositionally biased region" description="Basic and acidic residues" evidence="1">
    <location>
        <begin position="268"/>
        <end position="303"/>
    </location>
</feature>
<dbReference type="Proteomes" id="UP000783686">
    <property type="component" value="Unassembled WGS sequence"/>
</dbReference>
<comment type="caution">
    <text evidence="2">The sequence shown here is derived from an EMBL/GenBank/DDBJ whole genome shotgun (WGS) entry which is preliminary data.</text>
</comment>
<evidence type="ECO:0000313" key="2">
    <source>
        <dbReference type="EMBL" id="CAD5223447.1"/>
    </source>
</evidence>
<evidence type="ECO:0000313" key="3">
    <source>
        <dbReference type="Proteomes" id="UP000614601"/>
    </source>
</evidence>